<reference evidence="7" key="1">
    <citation type="submission" date="2023-07" db="EMBL/GenBank/DDBJ databases">
        <title>Novel species in the genus Lipingzhangella isolated from Sambhar Salt Lake.</title>
        <authorList>
            <person name="Jiya N."/>
            <person name="Kajale S."/>
            <person name="Sharma A."/>
        </authorList>
    </citation>
    <scope>NUCLEOTIDE SEQUENCE [LARGE SCALE GENOMIC DNA]</scope>
    <source>
        <strain evidence="7">LS1_29</strain>
    </source>
</reference>
<keyword evidence="7" id="KW-1185">Reference proteome</keyword>
<evidence type="ECO:0000313" key="6">
    <source>
        <dbReference type="EMBL" id="MDS1271983.1"/>
    </source>
</evidence>
<organism evidence="6 7">
    <name type="scientific">Lipingzhangella rawalii</name>
    <dbReference type="NCBI Taxonomy" id="2055835"/>
    <lineage>
        <taxon>Bacteria</taxon>
        <taxon>Bacillati</taxon>
        <taxon>Actinomycetota</taxon>
        <taxon>Actinomycetes</taxon>
        <taxon>Streptosporangiales</taxon>
        <taxon>Nocardiopsidaceae</taxon>
        <taxon>Lipingzhangella</taxon>
    </lineage>
</organism>
<accession>A0ABU2H9P2</accession>
<feature type="transmembrane region" description="Helical" evidence="5">
    <location>
        <begin position="114"/>
        <end position="141"/>
    </location>
</feature>
<keyword evidence="4 5" id="KW-0472">Membrane</keyword>
<feature type="transmembrane region" description="Helical" evidence="5">
    <location>
        <begin position="40"/>
        <end position="73"/>
    </location>
</feature>
<dbReference type="EMBL" id="JAVLVT010000009">
    <property type="protein sequence ID" value="MDS1271983.1"/>
    <property type="molecule type" value="Genomic_DNA"/>
</dbReference>
<evidence type="ECO:0000313" key="7">
    <source>
        <dbReference type="Proteomes" id="UP001250214"/>
    </source>
</evidence>
<comment type="subcellular location">
    <subcellularLocation>
        <location evidence="1">Membrane</location>
        <topology evidence="1">Multi-pass membrane protein</topology>
    </subcellularLocation>
</comment>
<proteinExistence type="predicted"/>
<feature type="transmembrane region" description="Helical" evidence="5">
    <location>
        <begin position="79"/>
        <end position="102"/>
    </location>
</feature>
<evidence type="ECO:0000256" key="4">
    <source>
        <dbReference type="ARBA" id="ARBA00023136"/>
    </source>
</evidence>
<dbReference type="CDD" id="cd16914">
    <property type="entry name" value="EcfT"/>
    <property type="match status" value="1"/>
</dbReference>
<sequence length="216" mass="22854">MVRRAAAVSRMFPRVSPVAGIGTYVPGATLVHRAPAGLKLALLIIVVTGVVASQQLWAALTAVLVAGALYLVAGVGPRHIAPVLVPLTPFLVLIGIFHTLSADVHSAVRVCAQLTAMVLLGGLVTCTTRVSAMLALFEWLLGPLRHLGLRPERVALVLALTVRSIPLAATVWRTSREAYLARGLRGRPHRMVVPVLVRLIRSAESTGEALAARGLD</sequence>
<name>A0ABU2H9P2_9ACTN</name>
<gene>
    <name evidence="6" type="ORF">RIF23_16955</name>
</gene>
<comment type="caution">
    <text evidence="6">The sequence shown here is derived from an EMBL/GenBank/DDBJ whole genome shotgun (WGS) entry which is preliminary data.</text>
</comment>
<dbReference type="RefSeq" id="WP_310913542.1">
    <property type="nucleotide sequence ID" value="NZ_JAVLVT010000009.1"/>
</dbReference>
<keyword evidence="3 5" id="KW-1133">Transmembrane helix</keyword>
<dbReference type="InterPro" id="IPR003339">
    <property type="entry name" value="ABC/ECF_trnsptr_transmembrane"/>
</dbReference>
<evidence type="ECO:0000256" key="5">
    <source>
        <dbReference type="SAM" id="Phobius"/>
    </source>
</evidence>
<dbReference type="Proteomes" id="UP001250214">
    <property type="component" value="Unassembled WGS sequence"/>
</dbReference>
<evidence type="ECO:0000256" key="2">
    <source>
        <dbReference type="ARBA" id="ARBA00022692"/>
    </source>
</evidence>
<evidence type="ECO:0000256" key="3">
    <source>
        <dbReference type="ARBA" id="ARBA00022989"/>
    </source>
</evidence>
<keyword evidence="2 5" id="KW-0812">Transmembrane</keyword>
<protein>
    <submittedName>
        <fullName evidence="6">Energy-coupling factor transporter transmembrane protein EcfT</fullName>
    </submittedName>
</protein>
<dbReference type="Pfam" id="PF02361">
    <property type="entry name" value="CbiQ"/>
    <property type="match status" value="1"/>
</dbReference>
<evidence type="ECO:0000256" key="1">
    <source>
        <dbReference type="ARBA" id="ARBA00004141"/>
    </source>
</evidence>